<dbReference type="RefSeq" id="WP_335735376.1">
    <property type="nucleotide sequence ID" value="NZ_JALAAR010000004.1"/>
</dbReference>
<comment type="caution">
    <text evidence="2">The sequence shown here is derived from an EMBL/GenBank/DDBJ whole genome shotgun (WGS) entry which is preliminary data.</text>
</comment>
<dbReference type="EMBL" id="JALAAR010000004">
    <property type="protein sequence ID" value="MEH8016964.1"/>
    <property type="molecule type" value="Genomic_DNA"/>
</dbReference>
<protein>
    <submittedName>
        <fullName evidence="2">Gamma-glutamylcyclotransferase</fullName>
    </submittedName>
</protein>
<evidence type="ECO:0000313" key="2">
    <source>
        <dbReference type="EMBL" id="MEH8016964.1"/>
    </source>
</evidence>
<reference evidence="2 3" key="1">
    <citation type="journal article" date="2023" name="Ecotoxicol. Environ. Saf.">
        <title>Mercury remediation potential of mercury-resistant strain Rheinheimera metallidurans sp. nov. isolated from a municipal waste dumping site.</title>
        <authorList>
            <person name="Yadav V."/>
            <person name="Manjhi A."/>
            <person name="Vadakedath N."/>
        </authorList>
    </citation>
    <scope>NUCLEOTIDE SEQUENCE [LARGE SCALE GENOMIC DNA]</scope>
    <source>
        <strain evidence="2 3">E-49</strain>
    </source>
</reference>
<proteinExistence type="predicted"/>
<gene>
    <name evidence="2" type="ORF">MN202_06965</name>
</gene>
<dbReference type="InterPro" id="IPR036568">
    <property type="entry name" value="GGCT-like_sf"/>
</dbReference>
<feature type="domain" description="Gamma-glutamylcyclotransferase AIG2-like" evidence="1">
    <location>
        <begin position="5"/>
        <end position="128"/>
    </location>
</feature>
<dbReference type="InterPro" id="IPR009288">
    <property type="entry name" value="AIG2-like_dom"/>
</dbReference>
<evidence type="ECO:0000313" key="3">
    <source>
        <dbReference type="Proteomes" id="UP001375382"/>
    </source>
</evidence>
<accession>A0ABU8C571</accession>
<sequence length="136" mass="15362">MPEYLFVYGTLRQGANHPMHQQLIAHARYVAMARYQALLYQVSYYPAAVPSDDAAAQVIGELYQLLQPELLLPLLDQYEECGPGFAQPQEYRRELQQVTLANGASHSAWVYIYNRSTAGLRLIASGDFLHAAKRMT</sequence>
<dbReference type="CDD" id="cd06661">
    <property type="entry name" value="GGCT_like"/>
    <property type="match status" value="1"/>
</dbReference>
<dbReference type="Pfam" id="PF06094">
    <property type="entry name" value="GGACT"/>
    <property type="match status" value="1"/>
</dbReference>
<organism evidence="2 3">
    <name type="scientific">Rheinheimera muenzenbergensis</name>
    <dbReference type="NCBI Taxonomy" id="1193628"/>
    <lineage>
        <taxon>Bacteria</taxon>
        <taxon>Pseudomonadati</taxon>
        <taxon>Pseudomonadota</taxon>
        <taxon>Gammaproteobacteria</taxon>
        <taxon>Chromatiales</taxon>
        <taxon>Chromatiaceae</taxon>
        <taxon>Rheinheimera</taxon>
    </lineage>
</organism>
<dbReference type="InterPro" id="IPR013024">
    <property type="entry name" value="GGCT-like"/>
</dbReference>
<name>A0ABU8C571_9GAMM</name>
<keyword evidence="3" id="KW-1185">Reference proteome</keyword>
<dbReference type="SUPFAM" id="SSF110857">
    <property type="entry name" value="Gamma-glutamyl cyclotransferase-like"/>
    <property type="match status" value="1"/>
</dbReference>
<dbReference type="Proteomes" id="UP001375382">
    <property type="component" value="Unassembled WGS sequence"/>
</dbReference>
<dbReference type="Gene3D" id="3.10.490.10">
    <property type="entry name" value="Gamma-glutamyl cyclotransferase-like"/>
    <property type="match status" value="1"/>
</dbReference>
<evidence type="ECO:0000259" key="1">
    <source>
        <dbReference type="Pfam" id="PF06094"/>
    </source>
</evidence>